<comment type="caution">
    <text evidence="4">The sequence shown here is derived from an EMBL/GenBank/DDBJ whole genome shotgun (WGS) entry which is preliminary data.</text>
</comment>
<keyword evidence="5" id="KW-1185">Reference proteome</keyword>
<comment type="similarity">
    <text evidence="1">Belongs to the glycosyltransferase 2 family. WaaE/KdtX subfamily.</text>
</comment>
<evidence type="ECO:0000256" key="1">
    <source>
        <dbReference type="ARBA" id="ARBA00038494"/>
    </source>
</evidence>
<name>A0ABW0JBN4_9BURK</name>
<dbReference type="CDD" id="cd02511">
    <property type="entry name" value="Beta4Glucosyltransferase"/>
    <property type="match status" value="1"/>
</dbReference>
<dbReference type="EC" id="2.4.-.-" evidence="4"/>
<evidence type="ECO:0000313" key="5">
    <source>
        <dbReference type="Proteomes" id="UP001596103"/>
    </source>
</evidence>
<feature type="compositionally biased region" description="Basic and acidic residues" evidence="2">
    <location>
        <begin position="10"/>
        <end position="23"/>
    </location>
</feature>
<proteinExistence type="inferred from homology"/>
<organism evidence="4 5">
    <name type="scientific">Paraburkholderia denitrificans</name>
    <dbReference type="NCBI Taxonomy" id="694025"/>
    <lineage>
        <taxon>Bacteria</taxon>
        <taxon>Pseudomonadati</taxon>
        <taxon>Pseudomonadota</taxon>
        <taxon>Betaproteobacteria</taxon>
        <taxon>Burkholderiales</taxon>
        <taxon>Burkholderiaceae</taxon>
        <taxon>Paraburkholderia</taxon>
    </lineage>
</organism>
<dbReference type="PANTHER" id="PTHR43630">
    <property type="entry name" value="POLY-BETA-1,6-N-ACETYL-D-GLUCOSAMINE SYNTHASE"/>
    <property type="match status" value="1"/>
</dbReference>
<feature type="region of interest" description="Disordered" evidence="2">
    <location>
        <begin position="1"/>
        <end position="23"/>
    </location>
</feature>
<dbReference type="GO" id="GO:0016757">
    <property type="term" value="F:glycosyltransferase activity"/>
    <property type="evidence" value="ECO:0007669"/>
    <property type="project" value="UniProtKB-KW"/>
</dbReference>
<dbReference type="Gene3D" id="3.90.550.10">
    <property type="entry name" value="Spore Coat Polysaccharide Biosynthesis Protein SpsA, Chain A"/>
    <property type="match status" value="1"/>
</dbReference>
<dbReference type="InterPro" id="IPR001173">
    <property type="entry name" value="Glyco_trans_2-like"/>
</dbReference>
<dbReference type="EMBL" id="JBHSMP010000019">
    <property type="protein sequence ID" value="MFC5430398.1"/>
    <property type="molecule type" value="Genomic_DNA"/>
</dbReference>
<gene>
    <name evidence="4" type="ORF">ACFPTO_16530</name>
</gene>
<feature type="domain" description="Glycosyltransferase 2-like" evidence="3">
    <location>
        <begin position="132"/>
        <end position="253"/>
    </location>
</feature>
<dbReference type="Proteomes" id="UP001596103">
    <property type="component" value="Unassembled WGS sequence"/>
</dbReference>
<evidence type="ECO:0000313" key="4">
    <source>
        <dbReference type="EMBL" id="MFC5430398.1"/>
    </source>
</evidence>
<dbReference type="SUPFAM" id="SSF53448">
    <property type="entry name" value="Nucleotide-diphospho-sugar transferases"/>
    <property type="match status" value="1"/>
</dbReference>
<evidence type="ECO:0000259" key="3">
    <source>
        <dbReference type="Pfam" id="PF00535"/>
    </source>
</evidence>
<dbReference type="InterPro" id="IPR029044">
    <property type="entry name" value="Nucleotide-diphossugar_trans"/>
</dbReference>
<keyword evidence="4" id="KW-0328">Glycosyltransferase</keyword>
<dbReference type="Pfam" id="PF00535">
    <property type="entry name" value="Glycos_transf_2"/>
    <property type="match status" value="1"/>
</dbReference>
<sequence>MISRPKCPRKNADEAFRPQADKQVRHCKRSANAAMNWFSRAMFARLADSQRERRHPPPAHGVLAQILYILLVFASARTCADEPFTTPEPAPIGFQRDIQRSVSGGIPRYSAPFSSLRKPAPMSDIAKSDAISVIVIVKNEALDIRECLASVHGWVDEIVVLDSGSTDGTQAICREFGATVVETDWPGFGPQKQRALETARGPWILSLDADERVSPALRDEILASVKANAADLFQLPRRSNYCGQWIHHSGWSPDYVTRLFRRDAARFSNDLVHERVLYSPNSNIATLCEPLLHYSFRDFSDVLGKIDSYSSYGATQGAVRGKRGGLGKALMHGFWTFVRTWIIRRGFLDGKMGLVLAISNAEGTYYRYLKLMLLDTKQPAATSPDDRASSQ</sequence>
<reference evidence="5" key="1">
    <citation type="journal article" date="2019" name="Int. J. Syst. Evol. Microbiol.">
        <title>The Global Catalogue of Microorganisms (GCM) 10K type strain sequencing project: providing services to taxonomists for standard genome sequencing and annotation.</title>
        <authorList>
            <consortium name="The Broad Institute Genomics Platform"/>
            <consortium name="The Broad Institute Genome Sequencing Center for Infectious Disease"/>
            <person name="Wu L."/>
            <person name="Ma J."/>
        </authorList>
    </citation>
    <scope>NUCLEOTIDE SEQUENCE [LARGE SCALE GENOMIC DNA]</scope>
    <source>
        <strain evidence="5">CCUG 56042</strain>
    </source>
</reference>
<dbReference type="PANTHER" id="PTHR43630:SF2">
    <property type="entry name" value="GLYCOSYLTRANSFERASE"/>
    <property type="match status" value="1"/>
</dbReference>
<keyword evidence="4" id="KW-0808">Transferase</keyword>
<accession>A0ABW0JBN4</accession>
<evidence type="ECO:0000256" key="2">
    <source>
        <dbReference type="SAM" id="MobiDB-lite"/>
    </source>
</evidence>
<protein>
    <submittedName>
        <fullName evidence="4">Glycosyltransferase family 2 protein</fullName>
        <ecNumber evidence="4">2.4.-.-</ecNumber>
    </submittedName>
</protein>